<dbReference type="GO" id="GO:0005737">
    <property type="term" value="C:cytoplasm"/>
    <property type="evidence" value="ECO:0007669"/>
    <property type="project" value="TreeGrafter"/>
</dbReference>
<dbReference type="InterPro" id="IPR048839">
    <property type="entry name" value="SPATA2_PUB-like"/>
</dbReference>
<dbReference type="eggNOG" id="ENOG502S1TH">
    <property type="taxonomic scope" value="Eukaryota"/>
</dbReference>
<sequence length="438" mass="47653">MSGAAGLQQEYRRSVERAFQGGHAGACTDAVLRDALRRRLLEEPELHGVLRSDAFAVLASGLWGQPSLLPALRGLAAAFQVLELAALNLHFFPWRKEFSTIKTFSGVYVHCLRAALPEPDLARSFRRLGYERRDAHHLVVTRPPPGAELMHVACSFFAARLECEILEDVLLQLGPCCVSADDLLQARRGTSGLSACVERLQRLARWPRGRELGVAPAPGGEADTDLYQDPGNLSRTPVAGRRSYERSPKLWGEPAGGYYPLPEAEDPELEQGLGDGADPELASFSFLSLRQELGRVGGSLTPENARSRSPAPSCSYSPRAGASSPGLYRAADRPFQAAENAWGLAPACPRPEGGEGAGPVLALSEVPRYQLHMCLSQGTLPSYYCSTCQQLHARGCEALQACWGGHSMQELRGEKQQRLWLLRTEVDMMLQESGGGRP</sequence>
<dbReference type="AlphaFoldDB" id="A0A151N524"/>
<evidence type="ECO:0000256" key="2">
    <source>
        <dbReference type="SAM" id="MobiDB-lite"/>
    </source>
</evidence>
<organism evidence="4 5">
    <name type="scientific">Alligator mississippiensis</name>
    <name type="common">American alligator</name>
    <dbReference type="NCBI Taxonomy" id="8496"/>
    <lineage>
        <taxon>Eukaryota</taxon>
        <taxon>Metazoa</taxon>
        <taxon>Chordata</taxon>
        <taxon>Craniata</taxon>
        <taxon>Vertebrata</taxon>
        <taxon>Euteleostomi</taxon>
        <taxon>Archelosauria</taxon>
        <taxon>Archosauria</taxon>
        <taxon>Crocodylia</taxon>
        <taxon>Alligatoridae</taxon>
        <taxon>Alligatorinae</taxon>
        <taxon>Alligator</taxon>
    </lineage>
</organism>
<dbReference type="PANTHER" id="PTHR15326:SF7">
    <property type="entry name" value="SPERMATOGENESIS-ASSOCIATED PROTEIN 2-LIKE PROTEIN"/>
    <property type="match status" value="1"/>
</dbReference>
<dbReference type="Proteomes" id="UP000050525">
    <property type="component" value="Unassembled WGS sequence"/>
</dbReference>
<dbReference type="OrthoDB" id="9837000at2759"/>
<gene>
    <name evidence="4" type="primary">SPATA2L</name>
    <name evidence="4" type="ORF">Y1Q_0015383</name>
</gene>
<feature type="region of interest" description="Disordered" evidence="2">
    <location>
        <begin position="214"/>
        <end position="277"/>
    </location>
</feature>
<evidence type="ECO:0000259" key="3">
    <source>
        <dbReference type="Pfam" id="PF21388"/>
    </source>
</evidence>
<dbReference type="PANTHER" id="PTHR15326">
    <property type="entry name" value="SPERMATOGENESIS-ASSOCIATED PROTEIN 2/TAMOZHENNIC"/>
    <property type="match status" value="1"/>
</dbReference>
<comment type="caution">
    <text evidence="4">The sequence shown here is derived from an EMBL/GenBank/DDBJ whole genome shotgun (WGS) entry which is preliminary data.</text>
</comment>
<keyword evidence="5" id="KW-1185">Reference proteome</keyword>
<evidence type="ECO:0000256" key="1">
    <source>
        <dbReference type="ARBA" id="ARBA00038142"/>
    </source>
</evidence>
<feature type="region of interest" description="Disordered" evidence="2">
    <location>
        <begin position="297"/>
        <end position="319"/>
    </location>
</feature>
<accession>A0A151N524</accession>
<protein>
    <submittedName>
        <fullName evidence="4">Spermatogenesis-associated protein 2-like protein</fullName>
    </submittedName>
</protein>
<name>A0A151N524_ALLMI</name>
<dbReference type="KEGG" id="amj:102561719"/>
<dbReference type="Gene3D" id="1.20.58.2190">
    <property type="match status" value="1"/>
</dbReference>
<comment type="similarity">
    <text evidence="1">Belongs to the SPATA2 family.</text>
</comment>
<dbReference type="EMBL" id="AKHW03004013">
    <property type="protein sequence ID" value="KYO31898.1"/>
    <property type="molecule type" value="Genomic_DNA"/>
</dbReference>
<dbReference type="STRING" id="8496.A0A151N524"/>
<dbReference type="Pfam" id="PF21388">
    <property type="entry name" value="SPATA2_PUB-like"/>
    <property type="match status" value="1"/>
</dbReference>
<evidence type="ECO:0000313" key="4">
    <source>
        <dbReference type="EMBL" id="KYO31898.1"/>
    </source>
</evidence>
<proteinExistence type="inferred from homology"/>
<reference evidence="4 5" key="1">
    <citation type="journal article" date="2012" name="Genome Biol.">
        <title>Sequencing three crocodilian genomes to illuminate the evolution of archosaurs and amniotes.</title>
        <authorList>
            <person name="St John J.A."/>
            <person name="Braun E.L."/>
            <person name="Isberg S.R."/>
            <person name="Miles L.G."/>
            <person name="Chong A.Y."/>
            <person name="Gongora J."/>
            <person name="Dalzell P."/>
            <person name="Moran C."/>
            <person name="Bed'hom B."/>
            <person name="Abzhanov A."/>
            <person name="Burgess S.C."/>
            <person name="Cooksey A.M."/>
            <person name="Castoe T.A."/>
            <person name="Crawford N.G."/>
            <person name="Densmore L.D."/>
            <person name="Drew J.C."/>
            <person name="Edwards S.V."/>
            <person name="Faircloth B.C."/>
            <person name="Fujita M.K."/>
            <person name="Greenwold M.J."/>
            <person name="Hoffmann F.G."/>
            <person name="Howard J.M."/>
            <person name="Iguchi T."/>
            <person name="Janes D.E."/>
            <person name="Khan S.Y."/>
            <person name="Kohno S."/>
            <person name="de Koning A.J."/>
            <person name="Lance S.L."/>
            <person name="McCarthy F.M."/>
            <person name="McCormack J.E."/>
            <person name="Merchant M.E."/>
            <person name="Peterson D.G."/>
            <person name="Pollock D.D."/>
            <person name="Pourmand N."/>
            <person name="Raney B.J."/>
            <person name="Roessler K.A."/>
            <person name="Sanford J.R."/>
            <person name="Sawyer R.H."/>
            <person name="Schmidt C.J."/>
            <person name="Triplett E.W."/>
            <person name="Tuberville T.D."/>
            <person name="Venegas-Anaya M."/>
            <person name="Howard J.T."/>
            <person name="Jarvis E.D."/>
            <person name="Guillette L.J.Jr."/>
            <person name="Glenn T.C."/>
            <person name="Green R.E."/>
            <person name="Ray D.A."/>
        </authorList>
    </citation>
    <scope>NUCLEOTIDE SEQUENCE [LARGE SCALE GENOMIC DNA]</scope>
    <source>
        <strain evidence="4">KSC_2009_1</strain>
    </source>
</reference>
<dbReference type="PhylomeDB" id="A0A151N524"/>
<feature type="domain" description="Spermatogenesis-associated protein 2 PUB-like" evidence="3">
    <location>
        <begin position="71"/>
        <end position="190"/>
    </location>
</feature>
<evidence type="ECO:0000313" key="5">
    <source>
        <dbReference type="Proteomes" id="UP000050525"/>
    </source>
</evidence>